<proteinExistence type="predicted"/>
<accession>A0A0E0AVR4</accession>
<organism evidence="1">
    <name type="scientific">Oryza glumipatula</name>
    <dbReference type="NCBI Taxonomy" id="40148"/>
    <lineage>
        <taxon>Eukaryota</taxon>
        <taxon>Viridiplantae</taxon>
        <taxon>Streptophyta</taxon>
        <taxon>Embryophyta</taxon>
        <taxon>Tracheophyta</taxon>
        <taxon>Spermatophyta</taxon>
        <taxon>Magnoliopsida</taxon>
        <taxon>Liliopsida</taxon>
        <taxon>Poales</taxon>
        <taxon>Poaceae</taxon>
        <taxon>BOP clade</taxon>
        <taxon>Oryzoideae</taxon>
        <taxon>Oryzeae</taxon>
        <taxon>Oryzinae</taxon>
        <taxon>Oryza</taxon>
    </lineage>
</organism>
<dbReference type="HOGENOM" id="CLU_2871327_0_0_1"/>
<protein>
    <submittedName>
        <fullName evidence="1">Uncharacterized protein</fullName>
    </submittedName>
</protein>
<reference evidence="1" key="1">
    <citation type="submission" date="2015-04" db="UniProtKB">
        <authorList>
            <consortium name="EnsemblPlants"/>
        </authorList>
    </citation>
    <scope>IDENTIFICATION</scope>
</reference>
<dbReference type="Proteomes" id="UP000026961">
    <property type="component" value="Chromosome 8"/>
</dbReference>
<evidence type="ECO:0000313" key="1">
    <source>
        <dbReference type="EnsemblPlants" id="OGLUM08G16520.1"/>
    </source>
</evidence>
<keyword evidence="2" id="KW-1185">Reference proteome</keyword>
<name>A0A0E0AVR4_9ORYZ</name>
<sequence length="64" mass="7329">MQVHHLRKCWGYSLCLEGMNRRRVASVLKPLISSGVDEGADKDIHNLQKHKILFCSCKSMMKVT</sequence>
<dbReference type="AlphaFoldDB" id="A0A0E0AVR4"/>
<reference evidence="1" key="2">
    <citation type="submission" date="2018-05" db="EMBL/GenBank/DDBJ databases">
        <title>OgluRS3 (Oryza glumaepatula Reference Sequence Version 3).</title>
        <authorList>
            <person name="Zhang J."/>
            <person name="Kudrna D."/>
            <person name="Lee S."/>
            <person name="Talag J."/>
            <person name="Welchert J."/>
            <person name="Wing R.A."/>
        </authorList>
    </citation>
    <scope>NUCLEOTIDE SEQUENCE [LARGE SCALE GENOMIC DNA]</scope>
</reference>
<dbReference type="Gramene" id="OGLUM08G16520.1">
    <property type="protein sequence ID" value="OGLUM08G16520.1"/>
    <property type="gene ID" value="OGLUM08G16520"/>
</dbReference>
<dbReference type="EnsemblPlants" id="OGLUM08G16520.1">
    <property type="protein sequence ID" value="OGLUM08G16520.1"/>
    <property type="gene ID" value="OGLUM08G16520"/>
</dbReference>
<evidence type="ECO:0000313" key="2">
    <source>
        <dbReference type="Proteomes" id="UP000026961"/>
    </source>
</evidence>